<organism evidence="3 4">
    <name type="scientific">Modicisalibacter xianhensis</name>
    <dbReference type="NCBI Taxonomy" id="442341"/>
    <lineage>
        <taxon>Bacteria</taxon>
        <taxon>Pseudomonadati</taxon>
        <taxon>Pseudomonadota</taxon>
        <taxon>Gammaproteobacteria</taxon>
        <taxon>Oceanospirillales</taxon>
        <taxon>Halomonadaceae</taxon>
        <taxon>Modicisalibacter</taxon>
    </lineage>
</organism>
<gene>
    <name evidence="3" type="ORF">SAMN04487959_11364</name>
</gene>
<dbReference type="AlphaFoldDB" id="A0A1I3EAZ4"/>
<evidence type="ECO:0000313" key="3">
    <source>
        <dbReference type="EMBL" id="SFH96152.1"/>
    </source>
</evidence>
<name>A0A1I3EAZ4_9GAMM</name>
<dbReference type="RefSeq" id="WP_177223430.1">
    <property type="nucleotide sequence ID" value="NZ_FOPY01000013.1"/>
</dbReference>
<accession>A0A1I3EAZ4</accession>
<evidence type="ECO:0000256" key="2">
    <source>
        <dbReference type="SAM" id="MobiDB-lite"/>
    </source>
</evidence>
<sequence>MNGNTQRNDSTMANEGTLDRLEKRLEALESRIAYQEDWLDTLDQAVAGQERRLTQLERLSELLQLRLREQRQLLQAQGDGPGEGDYRLEDEIPPHY</sequence>
<protein>
    <submittedName>
        <fullName evidence="3">SlyX protein</fullName>
    </submittedName>
</protein>
<evidence type="ECO:0000313" key="4">
    <source>
        <dbReference type="Proteomes" id="UP000199040"/>
    </source>
</evidence>
<reference evidence="3 4" key="1">
    <citation type="submission" date="2016-10" db="EMBL/GenBank/DDBJ databases">
        <authorList>
            <person name="de Groot N.N."/>
        </authorList>
    </citation>
    <scope>NUCLEOTIDE SEQUENCE [LARGE SCALE GENOMIC DNA]</scope>
    <source>
        <strain evidence="3 4">CGMCC 1.6848</strain>
    </source>
</reference>
<evidence type="ECO:0000256" key="1">
    <source>
        <dbReference type="SAM" id="Coils"/>
    </source>
</evidence>
<dbReference type="Pfam" id="PF04102">
    <property type="entry name" value="SlyX"/>
    <property type="match status" value="1"/>
</dbReference>
<dbReference type="EMBL" id="FOPY01000013">
    <property type="protein sequence ID" value="SFH96152.1"/>
    <property type="molecule type" value="Genomic_DNA"/>
</dbReference>
<keyword evidence="4" id="KW-1185">Reference proteome</keyword>
<proteinExistence type="predicted"/>
<feature type="compositionally biased region" description="Basic and acidic residues" evidence="2">
    <location>
        <begin position="84"/>
        <end position="96"/>
    </location>
</feature>
<feature type="coiled-coil region" evidence="1">
    <location>
        <begin position="11"/>
        <end position="73"/>
    </location>
</feature>
<feature type="region of interest" description="Disordered" evidence="2">
    <location>
        <begin position="74"/>
        <end position="96"/>
    </location>
</feature>
<dbReference type="Gene3D" id="1.20.5.300">
    <property type="match status" value="1"/>
</dbReference>
<dbReference type="STRING" id="442341.SAMN04487959_11364"/>
<dbReference type="InterPro" id="IPR007236">
    <property type="entry name" value="SlyX"/>
</dbReference>
<dbReference type="Proteomes" id="UP000199040">
    <property type="component" value="Unassembled WGS sequence"/>
</dbReference>
<keyword evidence="1" id="KW-0175">Coiled coil</keyword>